<evidence type="ECO:0000256" key="5">
    <source>
        <dbReference type="ARBA" id="ARBA00022692"/>
    </source>
</evidence>
<evidence type="ECO:0000256" key="7">
    <source>
        <dbReference type="ARBA" id="ARBA00023065"/>
    </source>
</evidence>
<dbReference type="KEGG" id="crz:D1345_23255"/>
<keyword evidence="11 12" id="KW-0998">Cell outer membrane</keyword>
<dbReference type="PANTHER" id="PTHR32552:SF83">
    <property type="entry name" value="BLR3904 PROTEIN"/>
    <property type="match status" value="1"/>
</dbReference>
<dbReference type="PANTHER" id="PTHR32552">
    <property type="entry name" value="FERRICHROME IRON RECEPTOR-RELATED"/>
    <property type="match status" value="1"/>
</dbReference>
<keyword evidence="7" id="KW-0406">Ion transport</keyword>
<dbReference type="Pfam" id="PF07715">
    <property type="entry name" value="Plug"/>
    <property type="match status" value="1"/>
</dbReference>
<feature type="signal peptide" evidence="14">
    <location>
        <begin position="1"/>
        <end position="38"/>
    </location>
</feature>
<evidence type="ECO:0000256" key="11">
    <source>
        <dbReference type="ARBA" id="ARBA00023237"/>
    </source>
</evidence>
<dbReference type="GO" id="GO:0009279">
    <property type="term" value="C:cell outer membrane"/>
    <property type="evidence" value="ECO:0007669"/>
    <property type="project" value="UniProtKB-SubCell"/>
</dbReference>
<dbReference type="GO" id="GO:0038023">
    <property type="term" value="F:signaling receptor activity"/>
    <property type="evidence" value="ECO:0007669"/>
    <property type="project" value="InterPro"/>
</dbReference>
<evidence type="ECO:0000259" key="15">
    <source>
        <dbReference type="Pfam" id="PF00593"/>
    </source>
</evidence>
<dbReference type="InterPro" id="IPR036942">
    <property type="entry name" value="Beta-barrel_TonB_sf"/>
</dbReference>
<dbReference type="InterPro" id="IPR000531">
    <property type="entry name" value="Beta-barrel_TonB"/>
</dbReference>
<comment type="subcellular location">
    <subcellularLocation>
        <location evidence="1 12">Cell outer membrane</location>
        <topology evidence="1 12">Multi-pass membrane protein</topology>
    </subcellularLocation>
</comment>
<evidence type="ECO:0000256" key="12">
    <source>
        <dbReference type="PROSITE-ProRule" id="PRU01360"/>
    </source>
</evidence>
<comment type="similarity">
    <text evidence="2 12 13">Belongs to the TonB-dependent receptor family.</text>
</comment>
<evidence type="ECO:0000256" key="14">
    <source>
        <dbReference type="SAM" id="SignalP"/>
    </source>
</evidence>
<feature type="chain" id="PRO_5042104374" evidence="14">
    <location>
        <begin position="39"/>
        <end position="751"/>
    </location>
</feature>
<name>A0AAD0RUM3_9NEIS</name>
<evidence type="ECO:0000256" key="4">
    <source>
        <dbReference type="ARBA" id="ARBA00022452"/>
    </source>
</evidence>
<feature type="domain" description="TonB-dependent receptor-like beta-barrel" evidence="15">
    <location>
        <begin position="245"/>
        <end position="721"/>
    </location>
</feature>
<dbReference type="InterPro" id="IPR039426">
    <property type="entry name" value="TonB-dep_rcpt-like"/>
</dbReference>
<sequence length="751" mass="82010">MEHRPTPSRGSGIVARKLPAKIGAGMLAAALSPGLALAADAPTKLETVRVEAETPVRGSLKTESSAIGKLNQKLKDIPQSVTVVSKQLLEDQAVSNLKDALRNVPGITFAAGEGGRTGDQVVIRGFSAFTDTYLDGMRDIGQYNRDTFNLEKVEVLKGASSMLFGRGSTGGVVNQASKTPFAGSLVAGEIGVGSNRFTRSTFDINQAFSDTAAMRVNLMATDDGSDRGPAKSQRFGIAPSLAFGLGEPTTVVLSYFHQKEDNVPDYGIPFNANTQQPIDVPRDRFYGLNSDFEKTQTDIVTAKITHRFSDDLVLSNQLRFNRFWRDVSPTAPRNPSKQLNKPANQGGTWTGRYVCGDAVTGQVVDPNSTMCRSKPMRDGTDWSWNNQTDLVSKFDTGSVRHTLLTGVELSKEKSDTSRYALLNTPPSTTVGVPDPGVPVDLSRYRSSNTQFDASNIGLYAMDTLELTPQWKAVVGARFDRFSGDYKIRAGNRDGSVNQDPSRSYDVSRTDNVWSWRSGLIWQPSTAQSYYLSYGTSFNPSGEAYALDKATAKVDPEKNRNIELGAKWDLFDGDASLRAALFRIEKTNERNTDANDPNTVLLSGKRHTDGVEVEGAGRLTERWDVFAGLTLMKSRIDKAAPPALGAAGTEGNMPRYTPKVTANLWTTYKFTEEVIGGFGLTHVGKRYAHEANTNYLPAYTVANAMLAYETRKYKVQLNVNNLANKIYFDGGYPAHATLGTPREAQLTVSFKY</sequence>
<dbReference type="Gene3D" id="2.40.170.20">
    <property type="entry name" value="TonB-dependent receptor, beta-barrel domain"/>
    <property type="match status" value="1"/>
</dbReference>
<keyword evidence="10 17" id="KW-0675">Receptor</keyword>
<dbReference type="GO" id="GO:0015891">
    <property type="term" value="P:siderophore transport"/>
    <property type="evidence" value="ECO:0007669"/>
    <property type="project" value="InterPro"/>
</dbReference>
<evidence type="ECO:0000256" key="1">
    <source>
        <dbReference type="ARBA" id="ARBA00004571"/>
    </source>
</evidence>
<evidence type="ECO:0000256" key="6">
    <source>
        <dbReference type="ARBA" id="ARBA00022729"/>
    </source>
</evidence>
<evidence type="ECO:0000256" key="3">
    <source>
        <dbReference type="ARBA" id="ARBA00022448"/>
    </source>
</evidence>
<gene>
    <name evidence="17" type="ORF">D1345_23255</name>
</gene>
<dbReference type="EMBL" id="CP031968">
    <property type="protein sequence ID" value="AXT48902.1"/>
    <property type="molecule type" value="Genomic_DNA"/>
</dbReference>
<evidence type="ECO:0000256" key="8">
    <source>
        <dbReference type="ARBA" id="ARBA00023077"/>
    </source>
</evidence>
<accession>A0AAD0RUM3</accession>
<evidence type="ECO:0000256" key="13">
    <source>
        <dbReference type="RuleBase" id="RU003357"/>
    </source>
</evidence>
<keyword evidence="8 13" id="KW-0798">TonB box</keyword>
<keyword evidence="9 12" id="KW-0472">Membrane</keyword>
<dbReference type="InterPro" id="IPR037066">
    <property type="entry name" value="Plug_dom_sf"/>
</dbReference>
<evidence type="ECO:0000259" key="16">
    <source>
        <dbReference type="Pfam" id="PF07715"/>
    </source>
</evidence>
<keyword evidence="5 12" id="KW-0812">Transmembrane</keyword>
<keyword evidence="3 12" id="KW-0813">Transport</keyword>
<protein>
    <submittedName>
        <fullName evidence="17">TonB-dependent siderophore receptor</fullName>
    </submittedName>
</protein>
<dbReference type="GO" id="GO:0015344">
    <property type="term" value="F:siderophore uptake transmembrane transporter activity"/>
    <property type="evidence" value="ECO:0007669"/>
    <property type="project" value="TreeGrafter"/>
</dbReference>
<dbReference type="RefSeq" id="WP_107731415.1">
    <property type="nucleotide sequence ID" value="NZ_CP031968.1"/>
</dbReference>
<dbReference type="AlphaFoldDB" id="A0AAD0RUM3"/>
<dbReference type="Pfam" id="PF00593">
    <property type="entry name" value="TonB_dep_Rec_b-barrel"/>
    <property type="match status" value="1"/>
</dbReference>
<dbReference type="PROSITE" id="PS52016">
    <property type="entry name" value="TONB_DEPENDENT_REC_3"/>
    <property type="match status" value="1"/>
</dbReference>
<evidence type="ECO:0000313" key="17">
    <source>
        <dbReference type="EMBL" id="AXT48902.1"/>
    </source>
</evidence>
<evidence type="ECO:0000256" key="9">
    <source>
        <dbReference type="ARBA" id="ARBA00023136"/>
    </source>
</evidence>
<dbReference type="FunFam" id="2.170.130.10:FF:000001">
    <property type="entry name" value="Catecholate siderophore TonB-dependent receptor"/>
    <property type="match status" value="1"/>
</dbReference>
<feature type="domain" description="TonB-dependent receptor plug" evidence="16">
    <location>
        <begin position="74"/>
        <end position="172"/>
    </location>
</feature>
<evidence type="ECO:0000256" key="2">
    <source>
        <dbReference type="ARBA" id="ARBA00009810"/>
    </source>
</evidence>
<keyword evidence="6 14" id="KW-0732">Signal</keyword>
<keyword evidence="18" id="KW-1185">Reference proteome</keyword>
<reference evidence="17 18" key="1">
    <citation type="submission" date="2018-08" db="EMBL/GenBank/DDBJ databases">
        <title>Complete genome sequence of JP2-74.</title>
        <authorList>
            <person name="Wu L."/>
        </authorList>
    </citation>
    <scope>NUCLEOTIDE SEQUENCE [LARGE SCALE GENOMIC DNA]</scope>
    <source>
        <strain evidence="17 18">JP2-74</strain>
    </source>
</reference>
<dbReference type="Gene3D" id="2.170.130.10">
    <property type="entry name" value="TonB-dependent receptor, plug domain"/>
    <property type="match status" value="1"/>
</dbReference>
<evidence type="ECO:0000256" key="10">
    <source>
        <dbReference type="ARBA" id="ARBA00023170"/>
    </source>
</evidence>
<keyword evidence="4 12" id="KW-1134">Transmembrane beta strand</keyword>
<organism evidence="17 18">
    <name type="scientific">Chromobacterium rhizoryzae</name>
    <dbReference type="NCBI Taxonomy" id="1778675"/>
    <lineage>
        <taxon>Bacteria</taxon>
        <taxon>Pseudomonadati</taxon>
        <taxon>Pseudomonadota</taxon>
        <taxon>Betaproteobacteria</taxon>
        <taxon>Neisseriales</taxon>
        <taxon>Chromobacteriaceae</taxon>
        <taxon>Chromobacterium</taxon>
    </lineage>
</organism>
<dbReference type="InterPro" id="IPR012910">
    <property type="entry name" value="Plug_dom"/>
</dbReference>
<proteinExistence type="inferred from homology"/>
<dbReference type="NCBIfam" id="TIGR01783">
    <property type="entry name" value="TonB-siderophor"/>
    <property type="match status" value="1"/>
</dbReference>
<evidence type="ECO:0000313" key="18">
    <source>
        <dbReference type="Proteomes" id="UP000259465"/>
    </source>
</evidence>
<dbReference type="SUPFAM" id="SSF56935">
    <property type="entry name" value="Porins"/>
    <property type="match status" value="1"/>
</dbReference>
<dbReference type="CDD" id="cd01347">
    <property type="entry name" value="ligand_gated_channel"/>
    <property type="match status" value="1"/>
</dbReference>
<dbReference type="Proteomes" id="UP000259465">
    <property type="component" value="Chromosome"/>
</dbReference>
<dbReference type="InterPro" id="IPR010105">
    <property type="entry name" value="TonB_sidphr_rcpt"/>
</dbReference>